<dbReference type="PANTHER" id="PTHR30151">
    <property type="entry name" value="ALKANE SULFONATE ABC TRANSPORTER-RELATED, MEMBRANE SUBUNIT"/>
    <property type="match status" value="1"/>
</dbReference>
<feature type="transmembrane region" description="Helical" evidence="7">
    <location>
        <begin position="129"/>
        <end position="148"/>
    </location>
</feature>
<feature type="domain" description="ABC transmembrane type-1" evidence="8">
    <location>
        <begin position="63"/>
        <end position="243"/>
    </location>
</feature>
<evidence type="ECO:0000256" key="4">
    <source>
        <dbReference type="ARBA" id="ARBA00022692"/>
    </source>
</evidence>
<reference evidence="9 10" key="1">
    <citation type="submission" date="2020-08" db="EMBL/GenBank/DDBJ databases">
        <title>Genomic Encyclopedia of Type Strains, Phase IV (KMG-IV): sequencing the most valuable type-strain genomes for metagenomic binning, comparative biology and taxonomic classification.</title>
        <authorList>
            <person name="Goeker M."/>
        </authorList>
    </citation>
    <scope>NUCLEOTIDE SEQUENCE [LARGE SCALE GENOMIC DNA]</scope>
    <source>
        <strain evidence="9 10">DSM 100039</strain>
    </source>
</reference>
<dbReference type="GO" id="GO:0005886">
    <property type="term" value="C:plasma membrane"/>
    <property type="evidence" value="ECO:0007669"/>
    <property type="project" value="UniProtKB-SubCell"/>
</dbReference>
<dbReference type="AlphaFoldDB" id="A0A841PF39"/>
<feature type="transmembrane region" description="Helical" evidence="7">
    <location>
        <begin position="225"/>
        <end position="246"/>
    </location>
</feature>
<evidence type="ECO:0000313" key="9">
    <source>
        <dbReference type="EMBL" id="MBB6413766.1"/>
    </source>
</evidence>
<proteinExistence type="inferred from homology"/>
<evidence type="ECO:0000256" key="1">
    <source>
        <dbReference type="ARBA" id="ARBA00004651"/>
    </source>
</evidence>
<dbReference type="InterPro" id="IPR000515">
    <property type="entry name" value="MetI-like"/>
</dbReference>
<keyword evidence="4 7" id="KW-0812">Transmembrane</keyword>
<accession>A0A841PF39</accession>
<name>A0A841PF39_9HYPH</name>
<keyword evidence="3" id="KW-1003">Cell membrane</keyword>
<dbReference type="PROSITE" id="PS50928">
    <property type="entry name" value="ABC_TM1"/>
    <property type="match status" value="1"/>
</dbReference>
<evidence type="ECO:0000256" key="7">
    <source>
        <dbReference type="RuleBase" id="RU363032"/>
    </source>
</evidence>
<dbReference type="InterPro" id="IPR035906">
    <property type="entry name" value="MetI-like_sf"/>
</dbReference>
<dbReference type="SUPFAM" id="SSF161098">
    <property type="entry name" value="MetI-like"/>
    <property type="match status" value="1"/>
</dbReference>
<dbReference type="RefSeq" id="WP_184877862.1">
    <property type="nucleotide sequence ID" value="NZ_JACHEF010000009.1"/>
</dbReference>
<feature type="transmembrane region" description="Helical" evidence="7">
    <location>
        <begin position="188"/>
        <end position="205"/>
    </location>
</feature>
<gene>
    <name evidence="9" type="ORF">HNQ71_006475</name>
</gene>
<sequence length="256" mass="27891">MGKLFKRTATLPDWLIAFIWLSILAAIWSGAVRFLKIPDYILPGPEQVVGFISSKPGYLLASTASTLTVIAVGFCCGVAAAVPVGFLLGKVRWLERALYPFVAFLQGMPLISVIPVLIIWFGYGLVPTSILVGFSVFFPVLVNAIAGIKNVPDRLYFVTRTMGANPLQTFRYVDWPTTLPYLMSAARIALAIATTVAVVSEFLAANDGLGYVALIGSRHRDTVQVIAVVVITALVGVLLNTISLLLERKLMRKYRD</sequence>
<evidence type="ECO:0000256" key="6">
    <source>
        <dbReference type="ARBA" id="ARBA00023136"/>
    </source>
</evidence>
<evidence type="ECO:0000256" key="5">
    <source>
        <dbReference type="ARBA" id="ARBA00022989"/>
    </source>
</evidence>
<protein>
    <submittedName>
        <fullName evidence="9">ABC-type nitrate/sulfonate/bicarbonate transport system permease component</fullName>
    </submittedName>
</protein>
<comment type="caution">
    <text evidence="9">The sequence shown here is derived from an EMBL/GenBank/DDBJ whole genome shotgun (WGS) entry which is preliminary data.</text>
</comment>
<keyword evidence="5 7" id="KW-1133">Transmembrane helix</keyword>
<dbReference type="CDD" id="cd06261">
    <property type="entry name" value="TM_PBP2"/>
    <property type="match status" value="1"/>
</dbReference>
<evidence type="ECO:0000256" key="2">
    <source>
        <dbReference type="ARBA" id="ARBA00022448"/>
    </source>
</evidence>
<dbReference type="EMBL" id="JACHEF010000009">
    <property type="protein sequence ID" value="MBB6413766.1"/>
    <property type="molecule type" value="Genomic_DNA"/>
</dbReference>
<dbReference type="Proteomes" id="UP000556329">
    <property type="component" value="Unassembled WGS sequence"/>
</dbReference>
<feature type="transmembrane region" description="Helical" evidence="7">
    <location>
        <begin position="67"/>
        <end position="89"/>
    </location>
</feature>
<feature type="transmembrane region" description="Helical" evidence="7">
    <location>
        <begin position="12"/>
        <end position="35"/>
    </location>
</feature>
<evidence type="ECO:0000313" key="10">
    <source>
        <dbReference type="Proteomes" id="UP000556329"/>
    </source>
</evidence>
<keyword evidence="10" id="KW-1185">Reference proteome</keyword>
<dbReference type="PANTHER" id="PTHR30151:SF0">
    <property type="entry name" value="ABC TRANSPORTER PERMEASE PROTEIN MJ0413-RELATED"/>
    <property type="match status" value="1"/>
</dbReference>
<feature type="transmembrane region" description="Helical" evidence="7">
    <location>
        <begin position="101"/>
        <end position="123"/>
    </location>
</feature>
<evidence type="ECO:0000256" key="3">
    <source>
        <dbReference type="ARBA" id="ARBA00022475"/>
    </source>
</evidence>
<comment type="similarity">
    <text evidence="7">Belongs to the binding-protein-dependent transport system permease family.</text>
</comment>
<dbReference type="Gene3D" id="1.10.3720.10">
    <property type="entry name" value="MetI-like"/>
    <property type="match status" value="1"/>
</dbReference>
<keyword evidence="2 7" id="KW-0813">Transport</keyword>
<keyword evidence="6 7" id="KW-0472">Membrane</keyword>
<dbReference type="GO" id="GO:0055085">
    <property type="term" value="P:transmembrane transport"/>
    <property type="evidence" value="ECO:0007669"/>
    <property type="project" value="InterPro"/>
</dbReference>
<dbReference type="Pfam" id="PF00528">
    <property type="entry name" value="BPD_transp_1"/>
    <property type="match status" value="1"/>
</dbReference>
<evidence type="ECO:0000259" key="8">
    <source>
        <dbReference type="PROSITE" id="PS50928"/>
    </source>
</evidence>
<organism evidence="9 10">
    <name type="scientific">Mesorhizobium sangaii</name>
    <dbReference type="NCBI Taxonomy" id="505389"/>
    <lineage>
        <taxon>Bacteria</taxon>
        <taxon>Pseudomonadati</taxon>
        <taxon>Pseudomonadota</taxon>
        <taxon>Alphaproteobacteria</taxon>
        <taxon>Hyphomicrobiales</taxon>
        <taxon>Phyllobacteriaceae</taxon>
        <taxon>Mesorhizobium</taxon>
    </lineage>
</organism>
<comment type="subcellular location">
    <subcellularLocation>
        <location evidence="1 7">Cell membrane</location>
        <topology evidence="1 7">Multi-pass membrane protein</topology>
    </subcellularLocation>
</comment>